<evidence type="ECO:0000313" key="2">
    <source>
        <dbReference type="Proteomes" id="UP001301152"/>
    </source>
</evidence>
<sequence length="256" mass="29435">MTQKKWLALFAKQKKEQAALSLPPDIEEIRQKAFLGHCLEQVLWGKILLNSTYVPSNPAQARVWFRIAADAGYGPAWNMLGRCAHFGWGDTVNLLFAAECYENAARLDDEWGRYNLGILFMRGLGMPQNLKKALMLFQQAAHNGHAKSMNILARFLEEGWEIKQDRNAAVEWYRRSAENGDYRGQHNYATYLIENKKTEEALLWWEKALPDATSDILFAMQRALNKLNHDKAITLRQSLLKRLENFHQNSALSLPD</sequence>
<keyword evidence="2" id="KW-1185">Reference proteome</keyword>
<organism evidence="1 2">
    <name type="scientific">Acetobacter thailandicus</name>
    <dbReference type="NCBI Taxonomy" id="1502842"/>
    <lineage>
        <taxon>Bacteria</taxon>
        <taxon>Pseudomonadati</taxon>
        <taxon>Pseudomonadota</taxon>
        <taxon>Alphaproteobacteria</taxon>
        <taxon>Acetobacterales</taxon>
        <taxon>Acetobacteraceae</taxon>
        <taxon>Acetobacter</taxon>
    </lineage>
</organism>
<dbReference type="Pfam" id="PF08238">
    <property type="entry name" value="Sel1"/>
    <property type="match status" value="5"/>
</dbReference>
<dbReference type="PANTHER" id="PTHR11102">
    <property type="entry name" value="SEL-1-LIKE PROTEIN"/>
    <property type="match status" value="1"/>
</dbReference>
<dbReference type="Gene3D" id="1.25.40.10">
    <property type="entry name" value="Tetratricopeptide repeat domain"/>
    <property type="match status" value="1"/>
</dbReference>
<dbReference type="SUPFAM" id="SSF81901">
    <property type="entry name" value="HCP-like"/>
    <property type="match status" value="1"/>
</dbReference>
<dbReference type="Proteomes" id="UP001301152">
    <property type="component" value="Unassembled WGS sequence"/>
</dbReference>
<accession>A0ABT3QGY8</accession>
<dbReference type="RefSeq" id="WP_173560277.1">
    <property type="nucleotide sequence ID" value="NZ_JAPIUZ010000006.1"/>
</dbReference>
<dbReference type="PANTHER" id="PTHR11102:SF160">
    <property type="entry name" value="ERAD-ASSOCIATED E3 UBIQUITIN-PROTEIN LIGASE COMPONENT HRD3"/>
    <property type="match status" value="1"/>
</dbReference>
<proteinExistence type="predicted"/>
<name>A0ABT3QGY8_9PROT</name>
<dbReference type="SMART" id="SM00671">
    <property type="entry name" value="SEL1"/>
    <property type="match status" value="4"/>
</dbReference>
<comment type="caution">
    <text evidence="1">The sequence shown here is derived from an EMBL/GenBank/DDBJ whole genome shotgun (WGS) entry which is preliminary data.</text>
</comment>
<dbReference type="InterPro" id="IPR050767">
    <property type="entry name" value="Sel1_AlgK"/>
</dbReference>
<reference evidence="1 2" key="1">
    <citation type="submission" date="2022-11" db="EMBL/GenBank/DDBJ databases">
        <title>Genome sequencing of Acetobacter type strain.</title>
        <authorList>
            <person name="Heo J."/>
            <person name="Lee D."/>
            <person name="Han B.-H."/>
            <person name="Hong S.-B."/>
            <person name="Kwon S.-W."/>
        </authorList>
    </citation>
    <scope>NUCLEOTIDE SEQUENCE [LARGE SCALE GENOMIC DNA]</scope>
    <source>
        <strain evidence="1 2">KACC 21253</strain>
    </source>
</reference>
<dbReference type="InterPro" id="IPR006597">
    <property type="entry name" value="Sel1-like"/>
</dbReference>
<evidence type="ECO:0000313" key="1">
    <source>
        <dbReference type="EMBL" id="MCX2564549.1"/>
    </source>
</evidence>
<protein>
    <submittedName>
        <fullName evidence="1">Tetratricopeptide repeat protein</fullName>
    </submittedName>
</protein>
<dbReference type="InterPro" id="IPR011990">
    <property type="entry name" value="TPR-like_helical_dom_sf"/>
</dbReference>
<gene>
    <name evidence="1" type="ORF">OQ497_11350</name>
</gene>
<dbReference type="EMBL" id="JAPIUZ010000006">
    <property type="protein sequence ID" value="MCX2564549.1"/>
    <property type="molecule type" value="Genomic_DNA"/>
</dbReference>